<organism evidence="2 3">
    <name type="scientific">Armatimonas rosea</name>
    <dbReference type="NCBI Taxonomy" id="685828"/>
    <lineage>
        <taxon>Bacteria</taxon>
        <taxon>Bacillati</taxon>
        <taxon>Armatimonadota</taxon>
        <taxon>Armatimonadia</taxon>
        <taxon>Armatimonadales</taxon>
        <taxon>Armatimonadaceae</taxon>
        <taxon>Armatimonas</taxon>
    </lineage>
</organism>
<feature type="compositionally biased region" description="Basic residues" evidence="1">
    <location>
        <begin position="60"/>
        <end position="69"/>
    </location>
</feature>
<feature type="region of interest" description="Disordered" evidence="1">
    <location>
        <begin position="45"/>
        <end position="69"/>
    </location>
</feature>
<evidence type="ECO:0000313" key="3">
    <source>
        <dbReference type="Proteomes" id="UP000520814"/>
    </source>
</evidence>
<sequence>MPDSPDQTQKTPSVTIPEHHPLDEIIGIFKDEPLWDDLMEEIRKGRERASRVSSQPKTRSSPKRVPTKT</sequence>
<keyword evidence="3" id="KW-1185">Reference proteome</keyword>
<comment type="caution">
    <text evidence="2">The sequence shown here is derived from an EMBL/GenBank/DDBJ whole genome shotgun (WGS) entry which is preliminary data.</text>
</comment>
<dbReference type="Proteomes" id="UP000520814">
    <property type="component" value="Unassembled WGS sequence"/>
</dbReference>
<evidence type="ECO:0000313" key="2">
    <source>
        <dbReference type="EMBL" id="MBB6052129.1"/>
    </source>
</evidence>
<feature type="compositionally biased region" description="Polar residues" evidence="1">
    <location>
        <begin position="1"/>
        <end position="14"/>
    </location>
</feature>
<evidence type="ECO:0000256" key="1">
    <source>
        <dbReference type="SAM" id="MobiDB-lite"/>
    </source>
</evidence>
<proteinExistence type="predicted"/>
<reference evidence="2 3" key="1">
    <citation type="submission" date="2020-08" db="EMBL/GenBank/DDBJ databases">
        <title>Genomic Encyclopedia of Type Strains, Phase IV (KMG-IV): sequencing the most valuable type-strain genomes for metagenomic binning, comparative biology and taxonomic classification.</title>
        <authorList>
            <person name="Goeker M."/>
        </authorList>
    </citation>
    <scope>NUCLEOTIDE SEQUENCE [LARGE SCALE GENOMIC DNA]</scope>
    <source>
        <strain evidence="2 3">DSM 23562</strain>
    </source>
</reference>
<dbReference type="AlphaFoldDB" id="A0A7W9W761"/>
<accession>A0A7W9W761</accession>
<feature type="region of interest" description="Disordered" evidence="1">
    <location>
        <begin position="1"/>
        <end position="24"/>
    </location>
</feature>
<name>A0A7W9W761_ARMRO</name>
<dbReference type="EMBL" id="JACHGW010000004">
    <property type="protein sequence ID" value="MBB6052129.1"/>
    <property type="molecule type" value="Genomic_DNA"/>
</dbReference>
<protein>
    <submittedName>
        <fullName evidence="2">Uncharacterized protein</fullName>
    </submittedName>
</protein>
<gene>
    <name evidence="2" type="ORF">HNQ39_003950</name>
</gene>